<keyword evidence="3" id="KW-1185">Reference proteome</keyword>
<feature type="compositionally biased region" description="Polar residues" evidence="1">
    <location>
        <begin position="261"/>
        <end position="270"/>
    </location>
</feature>
<dbReference type="InterPro" id="IPR012337">
    <property type="entry name" value="RNaseH-like_sf"/>
</dbReference>
<accession>A0A0L6URA6</accession>
<dbReference type="Proteomes" id="UP000037035">
    <property type="component" value="Unassembled WGS sequence"/>
</dbReference>
<name>A0A0L6URA6_9BASI</name>
<proteinExistence type="predicted"/>
<gene>
    <name evidence="2" type="ORF">VP01_40g7</name>
</gene>
<dbReference type="VEuPathDB" id="FungiDB:VP01_40g7"/>
<dbReference type="SUPFAM" id="SSF53098">
    <property type="entry name" value="Ribonuclease H-like"/>
    <property type="match status" value="1"/>
</dbReference>
<dbReference type="EMBL" id="LAVV01009169">
    <property type="protein sequence ID" value="KNZ51083.1"/>
    <property type="molecule type" value="Genomic_DNA"/>
</dbReference>
<feature type="region of interest" description="Disordered" evidence="1">
    <location>
        <begin position="228"/>
        <end position="281"/>
    </location>
</feature>
<evidence type="ECO:0000313" key="3">
    <source>
        <dbReference type="Proteomes" id="UP000037035"/>
    </source>
</evidence>
<organism evidence="2 3">
    <name type="scientific">Puccinia sorghi</name>
    <dbReference type="NCBI Taxonomy" id="27349"/>
    <lineage>
        <taxon>Eukaryota</taxon>
        <taxon>Fungi</taxon>
        <taxon>Dikarya</taxon>
        <taxon>Basidiomycota</taxon>
        <taxon>Pucciniomycotina</taxon>
        <taxon>Pucciniomycetes</taxon>
        <taxon>Pucciniales</taxon>
        <taxon>Pucciniaceae</taxon>
        <taxon>Puccinia</taxon>
    </lineage>
</organism>
<reference evidence="2 3" key="1">
    <citation type="submission" date="2015-08" db="EMBL/GenBank/DDBJ databases">
        <title>Next Generation Sequencing and Analysis of the Genome of Puccinia sorghi L Schw, the Causal Agent of Maize Common Rust.</title>
        <authorList>
            <person name="Rochi L."/>
            <person name="Burguener G."/>
            <person name="Darino M."/>
            <person name="Turjanski A."/>
            <person name="Kreff E."/>
            <person name="Dieguez M.J."/>
            <person name="Sacco F."/>
        </authorList>
    </citation>
    <scope>NUCLEOTIDE SEQUENCE [LARGE SCALE GENOMIC DNA]</scope>
    <source>
        <strain evidence="2 3">RO10H11247</strain>
    </source>
</reference>
<sequence>MNLIVARGILIISQPLNFCGARKNYVYLEAACQILGLIVMNLTIQKGSKLPANYLQEITSIKKKHFITKLSSTSYIFGFYVKKYLGPALKAHMFKKPFTTVKLDWSFSNGIGLQPLKISPLSITCGQQKETALGSLVHKSHLLTMIGILLFNIILKLWLPGTTKEALSYLAWECDKMHIKCFCHKIGLVLNYGLEKLGLEALPLPKLNKTFLGSVPYLNNLQPIKMNEEGSDCDVDEGEEDMDEDDNDNDAGRKQEKDGNDSNIFTSQQSNKKKNSDTNRNKSNKLHELTQIFFICSCFVLVANNKPLIAMGYAGKSIMKAAGVPIMQEKLLMKCSLLGHFKQIQFTHVNWMKIKHLNNGLKPFNYLTKEMKGDGHTSAFLMANYYQKIKYLKKKEASSTQENMCHPMYYKVMTKHEEFQEDVLECEAWVMTTLLHPVFHLKFYAHCWPKKEHHAQSLLEKHFKKKEKHNPKVDKDNFFALLNAPPNYAERKELEVYFKNTDCLPGPAAKVQKILLIWWNALKDFPCPIFFGQRLLSHLRIILYC</sequence>
<evidence type="ECO:0000256" key="1">
    <source>
        <dbReference type="SAM" id="MobiDB-lite"/>
    </source>
</evidence>
<feature type="compositionally biased region" description="Acidic residues" evidence="1">
    <location>
        <begin position="229"/>
        <end position="249"/>
    </location>
</feature>
<feature type="compositionally biased region" description="Basic and acidic residues" evidence="1">
    <location>
        <begin position="250"/>
        <end position="260"/>
    </location>
</feature>
<dbReference type="AlphaFoldDB" id="A0A0L6URA6"/>
<evidence type="ECO:0008006" key="4">
    <source>
        <dbReference type="Google" id="ProtNLM"/>
    </source>
</evidence>
<comment type="caution">
    <text evidence="2">The sequence shown here is derived from an EMBL/GenBank/DDBJ whole genome shotgun (WGS) entry which is preliminary data.</text>
</comment>
<protein>
    <recommendedName>
        <fullName evidence="4">HAT C-terminal dimerisation domain-containing protein</fullName>
    </recommendedName>
</protein>
<evidence type="ECO:0000313" key="2">
    <source>
        <dbReference type="EMBL" id="KNZ51083.1"/>
    </source>
</evidence>